<evidence type="ECO:0000259" key="1">
    <source>
        <dbReference type="Pfam" id="PF04167"/>
    </source>
</evidence>
<sequence length="187" mass="20578">MTPPQQHVWPAVGAPVRQVTTKYGGRPHWEFDTTFAGADEHGAWLFMPPGSRMVRPGRDVRTVVASLTLVPHTAPYVATFHAVEDAPPGRLRWRLYVDMTTPAAWERPDRVTMLDLDLDVVLTIDGTVEVLDEDELAEHSSDYGYPDDLVTLAEQSALDVTAAIRSGAEPFGALGWERLRAAKTTGS</sequence>
<dbReference type="EMBL" id="VDFQ02000001">
    <property type="protein sequence ID" value="KAA1425126.1"/>
    <property type="molecule type" value="Genomic_DNA"/>
</dbReference>
<reference evidence="2 3" key="1">
    <citation type="submission" date="2019-09" db="EMBL/GenBank/DDBJ databases">
        <title>Mumia zhuanghuii sp. nov. isolated from the intestinal contents of plateau pika (Ochotona curzoniae) in the Qinghai-Tibet plateau of China.</title>
        <authorList>
            <person name="Tian Z."/>
        </authorList>
    </citation>
    <scope>NUCLEOTIDE SEQUENCE [LARGE SCALE GENOMIC DNA]</scope>
    <source>
        <strain evidence="3">350</strain>
    </source>
</reference>
<gene>
    <name evidence="2" type="ORF">FE697_004415</name>
</gene>
<dbReference type="Proteomes" id="UP000307768">
    <property type="component" value="Unassembled WGS sequence"/>
</dbReference>
<dbReference type="AlphaFoldDB" id="A0A5Q6S453"/>
<organism evidence="2 3">
    <name type="scientific">Mumia zhuanghuii</name>
    <dbReference type="NCBI Taxonomy" id="2585211"/>
    <lineage>
        <taxon>Bacteria</taxon>
        <taxon>Bacillati</taxon>
        <taxon>Actinomycetota</taxon>
        <taxon>Actinomycetes</taxon>
        <taxon>Propionibacteriales</taxon>
        <taxon>Nocardioidaceae</taxon>
        <taxon>Mumia</taxon>
    </lineage>
</organism>
<feature type="domain" description="DUF402" evidence="1">
    <location>
        <begin position="64"/>
        <end position="167"/>
    </location>
</feature>
<proteinExistence type="predicted"/>
<dbReference type="RefSeq" id="WP_149768300.1">
    <property type="nucleotide sequence ID" value="NZ_VDFQ02000001.1"/>
</dbReference>
<dbReference type="InterPro" id="IPR035930">
    <property type="entry name" value="FomD-like_sf"/>
</dbReference>
<evidence type="ECO:0000313" key="3">
    <source>
        <dbReference type="Proteomes" id="UP000307768"/>
    </source>
</evidence>
<dbReference type="SUPFAM" id="SSF159234">
    <property type="entry name" value="FomD-like"/>
    <property type="match status" value="1"/>
</dbReference>
<dbReference type="Pfam" id="PF04167">
    <property type="entry name" value="DUF402"/>
    <property type="match status" value="1"/>
</dbReference>
<name>A0A5Q6S453_9ACTN</name>
<accession>A0A5Q6S453</accession>
<protein>
    <submittedName>
        <fullName evidence="2">DUF402 domain-containing protein</fullName>
    </submittedName>
</protein>
<comment type="caution">
    <text evidence="2">The sequence shown here is derived from an EMBL/GenBank/DDBJ whole genome shotgun (WGS) entry which is preliminary data.</text>
</comment>
<dbReference type="Gene3D" id="2.40.380.10">
    <property type="entry name" value="FomD-like"/>
    <property type="match status" value="1"/>
</dbReference>
<dbReference type="InterPro" id="IPR007295">
    <property type="entry name" value="DUF402"/>
</dbReference>
<dbReference type="OrthoDB" id="3531052at2"/>
<evidence type="ECO:0000313" key="2">
    <source>
        <dbReference type="EMBL" id="KAA1425126.1"/>
    </source>
</evidence>